<dbReference type="RefSeq" id="XP_002777409.1">
    <property type="nucleotide sequence ID" value="XM_002777363.1"/>
</dbReference>
<dbReference type="GO" id="GO:0016020">
    <property type="term" value="C:membrane"/>
    <property type="evidence" value="ECO:0007669"/>
    <property type="project" value="UniProtKB-SubCell"/>
</dbReference>
<evidence type="ECO:0000256" key="3">
    <source>
        <dbReference type="ARBA" id="ARBA00006702"/>
    </source>
</evidence>
<keyword evidence="5" id="KW-0479">Metal-binding</keyword>
<dbReference type="InParanoid" id="C5L232"/>
<evidence type="ECO:0000256" key="2">
    <source>
        <dbReference type="ARBA" id="ARBA00004170"/>
    </source>
</evidence>
<evidence type="ECO:0000256" key="12">
    <source>
        <dbReference type="RuleBase" id="RU003465"/>
    </source>
</evidence>
<evidence type="ECO:0000256" key="1">
    <source>
        <dbReference type="ARBA" id="ARBA00001936"/>
    </source>
</evidence>
<dbReference type="GO" id="GO:0046872">
    <property type="term" value="F:metal ion binding"/>
    <property type="evidence" value="ECO:0007669"/>
    <property type="project" value="UniProtKB-KW"/>
</dbReference>
<dbReference type="EC" id="3.1.3.16" evidence="4"/>
<protein>
    <recommendedName>
        <fullName evidence="4">protein-serine/threonine phosphatase</fullName>
        <ecNumber evidence="4">3.1.3.16</ecNumber>
    </recommendedName>
</protein>
<evidence type="ECO:0000256" key="6">
    <source>
        <dbReference type="ARBA" id="ARBA00022801"/>
    </source>
</evidence>
<dbReference type="InterPro" id="IPR001932">
    <property type="entry name" value="PPM-type_phosphatase-like_dom"/>
</dbReference>
<evidence type="ECO:0000256" key="5">
    <source>
        <dbReference type="ARBA" id="ARBA00022723"/>
    </source>
</evidence>
<feature type="region of interest" description="Disordered" evidence="13">
    <location>
        <begin position="375"/>
        <end position="403"/>
    </location>
</feature>
<dbReference type="InterPro" id="IPR035979">
    <property type="entry name" value="RBD_domain_sf"/>
</dbReference>
<dbReference type="SMART" id="SM00332">
    <property type="entry name" value="PP2Cc"/>
    <property type="match status" value="1"/>
</dbReference>
<sequence length="702" mass="80070">MGANLTYLNEANTDVVTECGDWGPISYSVSGMQGWRRSMEDDHVAYWDKDKRVGIFGVFDGHGGRGAARFAAHKLIHAMVNSKAYQNNDYPRALHDAFMEVDREMSTPDGAKEVMDLHNEDDNDEHEQKILLHPSQLPQVLQQILGIQQVGEAEGNDDDDDDETGDDDDYQGDEEQGTNYTTTEYYYNPLIVSCARTRQLSNEDTHIILGCDGIWEIHSNQEAVDYVLAHEKAALGLINRTPHSIGVWRRSKGKKRKGSPVKTGEKAPEVRSFKEPRINDVTLHPDAHASQTAFSLAALSGAACQATVCPELRFDDPKFEGNGCDNLTFMIIKIPEEIRKALPPPNPEETISAGLPTVYGQLPTTRKRGFNGKEVEEEKNNTNNNTMEPNAKRHSYNPRSPRTSLMCRRRRNPIITRVLLKNLSFHFEDYDLENDDRDGTYSIHVDPRRLRTRSRSENDIQCQNEDVRTPLLAEFHPDTGELIHATDLYNNNEELRMSHEPFFEGYDDDHHHHQLLSSVRRQQSSCLSGVTTLMVRNIPSRYLPHDFRRLVSSMGFANDMDFFYMPMDIVKSRNLRYAFINFVSETVAARFIDLFSGYRFDDDNNSYYRGSAGSSKVCEISPARVQGFYPNVDHFQNSTTRFNIPNNFKPIVIENGEEIPIQGYLKKGRSNSHINTTTTNGLRHNRHHHQGRLDRSKSSVYY</sequence>
<dbReference type="InterPro" id="IPR007201">
    <property type="entry name" value="Mei2-like_Rrm_C"/>
</dbReference>
<dbReference type="PANTHER" id="PTHR13832:SF803">
    <property type="entry name" value="PROTEIN PHOSPHATASE 1G"/>
    <property type="match status" value="1"/>
</dbReference>
<feature type="domain" description="PPM-type phosphatase" evidence="14">
    <location>
        <begin position="26"/>
        <end position="334"/>
    </location>
</feature>
<evidence type="ECO:0000313" key="16">
    <source>
        <dbReference type="Proteomes" id="UP000007800"/>
    </source>
</evidence>
<comment type="similarity">
    <text evidence="3 12">Belongs to the PP2C family.</text>
</comment>
<name>C5L232_PERM5</name>
<dbReference type="GeneID" id="9065489"/>
<evidence type="ECO:0000256" key="9">
    <source>
        <dbReference type="ARBA" id="ARBA00023211"/>
    </source>
</evidence>
<dbReference type="GO" id="GO:0003676">
    <property type="term" value="F:nucleic acid binding"/>
    <property type="evidence" value="ECO:0007669"/>
    <property type="project" value="InterPro"/>
</dbReference>
<accession>C5L232</accession>
<evidence type="ECO:0000313" key="15">
    <source>
        <dbReference type="EMBL" id="EER09225.1"/>
    </source>
</evidence>
<dbReference type="EMBL" id="GG678492">
    <property type="protein sequence ID" value="EER09225.1"/>
    <property type="molecule type" value="Genomic_DNA"/>
</dbReference>
<proteinExistence type="inferred from homology"/>
<dbReference type="InterPro" id="IPR012677">
    <property type="entry name" value="Nucleotide-bd_a/b_plait_sf"/>
</dbReference>
<dbReference type="SUPFAM" id="SSF81606">
    <property type="entry name" value="PP2C-like"/>
    <property type="match status" value="2"/>
</dbReference>
<evidence type="ECO:0000259" key="14">
    <source>
        <dbReference type="PROSITE" id="PS51746"/>
    </source>
</evidence>
<dbReference type="PANTHER" id="PTHR13832">
    <property type="entry name" value="PROTEIN PHOSPHATASE 2C"/>
    <property type="match status" value="1"/>
</dbReference>
<evidence type="ECO:0000256" key="13">
    <source>
        <dbReference type="SAM" id="MobiDB-lite"/>
    </source>
</evidence>
<comment type="cofactor">
    <cofactor evidence="1">
        <name>Mn(2+)</name>
        <dbReference type="ChEBI" id="CHEBI:29035"/>
    </cofactor>
</comment>
<dbReference type="PROSITE" id="PS51746">
    <property type="entry name" value="PPM_2"/>
    <property type="match status" value="1"/>
</dbReference>
<dbReference type="Gene3D" id="3.30.70.330">
    <property type="match status" value="1"/>
</dbReference>
<dbReference type="Gene3D" id="3.60.40.10">
    <property type="entry name" value="PPM-type phosphatase domain"/>
    <property type="match status" value="2"/>
</dbReference>
<evidence type="ECO:0000256" key="10">
    <source>
        <dbReference type="ARBA" id="ARBA00047761"/>
    </source>
</evidence>
<dbReference type="Pfam" id="PF04059">
    <property type="entry name" value="RRM_2"/>
    <property type="match status" value="1"/>
</dbReference>
<reference evidence="15 16" key="1">
    <citation type="submission" date="2008-07" db="EMBL/GenBank/DDBJ databases">
        <authorList>
            <person name="El-Sayed N."/>
            <person name="Caler E."/>
            <person name="Inman J."/>
            <person name="Amedeo P."/>
            <person name="Hass B."/>
            <person name="Wortman J."/>
        </authorList>
    </citation>
    <scope>NUCLEOTIDE SEQUENCE [LARGE SCALE GENOMIC DNA]</scope>
    <source>
        <strain evidence="16">ATCC 50983 / TXsc</strain>
    </source>
</reference>
<dbReference type="PROSITE" id="PS01032">
    <property type="entry name" value="PPM_1"/>
    <property type="match status" value="1"/>
</dbReference>
<keyword evidence="6 12" id="KW-0378">Hydrolase</keyword>
<evidence type="ECO:0000256" key="7">
    <source>
        <dbReference type="ARBA" id="ARBA00022842"/>
    </source>
</evidence>
<dbReference type="InterPro" id="IPR000222">
    <property type="entry name" value="PP2C_BS"/>
</dbReference>
<evidence type="ECO:0000256" key="11">
    <source>
        <dbReference type="ARBA" id="ARBA00048336"/>
    </source>
</evidence>
<keyword evidence="7" id="KW-0460">Magnesium</keyword>
<comment type="catalytic activity">
    <reaction evidence="10">
        <text>O-phospho-L-seryl-[protein] + H2O = L-seryl-[protein] + phosphate</text>
        <dbReference type="Rhea" id="RHEA:20629"/>
        <dbReference type="Rhea" id="RHEA-COMP:9863"/>
        <dbReference type="Rhea" id="RHEA-COMP:11604"/>
        <dbReference type="ChEBI" id="CHEBI:15377"/>
        <dbReference type="ChEBI" id="CHEBI:29999"/>
        <dbReference type="ChEBI" id="CHEBI:43474"/>
        <dbReference type="ChEBI" id="CHEBI:83421"/>
        <dbReference type="EC" id="3.1.3.16"/>
    </reaction>
</comment>
<feature type="region of interest" description="Disordered" evidence="13">
    <location>
        <begin position="668"/>
        <end position="702"/>
    </location>
</feature>
<dbReference type="GO" id="GO:0004722">
    <property type="term" value="F:protein serine/threonine phosphatase activity"/>
    <property type="evidence" value="ECO:0007669"/>
    <property type="project" value="UniProtKB-EC"/>
</dbReference>
<dbReference type="SUPFAM" id="SSF54928">
    <property type="entry name" value="RNA-binding domain, RBD"/>
    <property type="match status" value="1"/>
</dbReference>
<evidence type="ECO:0000256" key="4">
    <source>
        <dbReference type="ARBA" id="ARBA00013081"/>
    </source>
</evidence>
<comment type="subcellular location">
    <subcellularLocation>
        <location evidence="2">Membrane</location>
        <topology evidence="2">Peripheral membrane protein</topology>
    </subcellularLocation>
</comment>
<dbReference type="CDD" id="cd00143">
    <property type="entry name" value="PP2Cc"/>
    <property type="match status" value="1"/>
</dbReference>
<dbReference type="InterPro" id="IPR015655">
    <property type="entry name" value="PP2C"/>
</dbReference>
<evidence type="ECO:0000256" key="8">
    <source>
        <dbReference type="ARBA" id="ARBA00022912"/>
    </source>
</evidence>
<keyword evidence="9" id="KW-0464">Manganese</keyword>
<dbReference type="AlphaFoldDB" id="C5L232"/>
<keyword evidence="8 12" id="KW-0904">Protein phosphatase</keyword>
<feature type="compositionally biased region" description="Polar residues" evidence="13">
    <location>
        <begin position="671"/>
        <end position="682"/>
    </location>
</feature>
<organism evidence="16">
    <name type="scientific">Perkinsus marinus (strain ATCC 50983 / TXsc)</name>
    <dbReference type="NCBI Taxonomy" id="423536"/>
    <lineage>
        <taxon>Eukaryota</taxon>
        <taxon>Sar</taxon>
        <taxon>Alveolata</taxon>
        <taxon>Perkinsozoa</taxon>
        <taxon>Perkinsea</taxon>
        <taxon>Perkinsida</taxon>
        <taxon>Perkinsidae</taxon>
        <taxon>Perkinsus</taxon>
    </lineage>
</organism>
<feature type="region of interest" description="Disordered" evidence="13">
    <location>
        <begin position="152"/>
        <end position="182"/>
    </location>
</feature>
<dbReference type="InterPro" id="IPR036457">
    <property type="entry name" value="PPM-type-like_dom_sf"/>
</dbReference>
<dbReference type="Pfam" id="PF00481">
    <property type="entry name" value="PP2C"/>
    <property type="match status" value="2"/>
</dbReference>
<keyword evidence="16" id="KW-1185">Reference proteome</keyword>
<dbReference type="Proteomes" id="UP000007800">
    <property type="component" value="Unassembled WGS sequence"/>
</dbReference>
<dbReference type="OrthoDB" id="417481at2759"/>
<feature type="compositionally biased region" description="Acidic residues" evidence="13">
    <location>
        <begin position="154"/>
        <end position="176"/>
    </location>
</feature>
<gene>
    <name evidence="15" type="ORF">Pmar_PMAR009722</name>
</gene>
<comment type="catalytic activity">
    <reaction evidence="11">
        <text>O-phospho-L-threonyl-[protein] + H2O = L-threonyl-[protein] + phosphate</text>
        <dbReference type="Rhea" id="RHEA:47004"/>
        <dbReference type="Rhea" id="RHEA-COMP:11060"/>
        <dbReference type="Rhea" id="RHEA-COMP:11605"/>
        <dbReference type="ChEBI" id="CHEBI:15377"/>
        <dbReference type="ChEBI" id="CHEBI:30013"/>
        <dbReference type="ChEBI" id="CHEBI:43474"/>
        <dbReference type="ChEBI" id="CHEBI:61977"/>
        <dbReference type="EC" id="3.1.3.16"/>
    </reaction>
</comment>
<feature type="compositionally biased region" description="Basic and acidic residues" evidence="13">
    <location>
        <begin position="691"/>
        <end position="702"/>
    </location>
</feature>